<dbReference type="EMBL" id="MGAI01000037">
    <property type="protein sequence ID" value="OGK43828.1"/>
    <property type="molecule type" value="Genomic_DNA"/>
</dbReference>
<accession>A0A1F7IKD8</accession>
<sequence>MSNSDQRENVGVLNLPKETNEGTQAFELREKQQMQYDSEARGRIMRILTRFRAGVYGEDDVPAKSVQESIKLKRENQSQVGVSDKTGNPNVDRVQQARLGLSREDSGTMKFRERVILLGKLFNQRKERVRDAGRALTDRVSAGLTAMSNFGPVSLPEKI</sequence>
<feature type="region of interest" description="Disordered" evidence="1">
    <location>
        <begin position="1"/>
        <end position="26"/>
    </location>
</feature>
<feature type="region of interest" description="Disordered" evidence="1">
    <location>
        <begin position="66"/>
        <end position="92"/>
    </location>
</feature>
<evidence type="ECO:0000256" key="1">
    <source>
        <dbReference type="SAM" id="MobiDB-lite"/>
    </source>
</evidence>
<protein>
    <submittedName>
        <fullName evidence="2">Uncharacterized protein</fullName>
    </submittedName>
</protein>
<dbReference type="Proteomes" id="UP000178040">
    <property type="component" value="Unassembled WGS sequence"/>
</dbReference>
<comment type="caution">
    <text evidence="2">The sequence shown here is derived from an EMBL/GenBank/DDBJ whole genome shotgun (WGS) entry which is preliminary data.</text>
</comment>
<evidence type="ECO:0000313" key="2">
    <source>
        <dbReference type="EMBL" id="OGK43828.1"/>
    </source>
</evidence>
<reference evidence="2 3" key="1">
    <citation type="journal article" date="2016" name="Nat. Commun.">
        <title>Thousands of microbial genomes shed light on interconnected biogeochemical processes in an aquifer system.</title>
        <authorList>
            <person name="Anantharaman K."/>
            <person name="Brown C.T."/>
            <person name="Hug L.A."/>
            <person name="Sharon I."/>
            <person name="Castelle C.J."/>
            <person name="Probst A.J."/>
            <person name="Thomas B.C."/>
            <person name="Singh A."/>
            <person name="Wilkins M.J."/>
            <person name="Karaoz U."/>
            <person name="Brodie E.L."/>
            <person name="Williams K.H."/>
            <person name="Hubbard S.S."/>
            <person name="Banfield J.F."/>
        </authorList>
    </citation>
    <scope>NUCLEOTIDE SEQUENCE [LARGE SCALE GENOMIC DNA]</scope>
</reference>
<organism evidence="2 3">
    <name type="scientific">Candidatus Roizmanbacteria bacterium RIFCSPLOWO2_01_FULL_37_16</name>
    <dbReference type="NCBI Taxonomy" id="1802058"/>
    <lineage>
        <taxon>Bacteria</taxon>
        <taxon>Candidatus Roizmaniibacteriota</taxon>
    </lineage>
</organism>
<evidence type="ECO:0000313" key="3">
    <source>
        <dbReference type="Proteomes" id="UP000178040"/>
    </source>
</evidence>
<feature type="compositionally biased region" description="Polar residues" evidence="1">
    <location>
        <begin position="77"/>
        <end position="89"/>
    </location>
</feature>
<dbReference type="AlphaFoldDB" id="A0A1F7IKD8"/>
<proteinExistence type="predicted"/>
<name>A0A1F7IKD8_9BACT</name>
<gene>
    <name evidence="2" type="ORF">A3B40_01125</name>
</gene>